<dbReference type="Pfam" id="PF13439">
    <property type="entry name" value="Glyco_transf_4"/>
    <property type="match status" value="1"/>
</dbReference>
<gene>
    <name evidence="3" type="ORF">F0L46_04705</name>
</gene>
<dbReference type="SUPFAM" id="SSF53756">
    <property type="entry name" value="UDP-Glycosyltransferase/glycogen phosphorylase"/>
    <property type="match status" value="1"/>
</dbReference>
<name>A0A5B2VN80_9HYPH</name>
<comment type="caution">
    <text evidence="3">The sequence shown here is derived from an EMBL/GenBank/DDBJ whole genome shotgun (WGS) entry which is preliminary data.</text>
</comment>
<evidence type="ECO:0000313" key="4">
    <source>
        <dbReference type="Proteomes" id="UP000323142"/>
    </source>
</evidence>
<organism evidence="3 4">
    <name type="scientific">Salinarimonas soli</name>
    <dbReference type="NCBI Taxonomy" id="1638099"/>
    <lineage>
        <taxon>Bacteria</taxon>
        <taxon>Pseudomonadati</taxon>
        <taxon>Pseudomonadota</taxon>
        <taxon>Alphaproteobacteria</taxon>
        <taxon>Hyphomicrobiales</taxon>
        <taxon>Salinarimonadaceae</taxon>
        <taxon>Salinarimonas</taxon>
    </lineage>
</organism>
<dbReference type="Pfam" id="PF00534">
    <property type="entry name" value="Glycos_transf_1"/>
    <property type="match status" value="1"/>
</dbReference>
<sequence>MPLTVLSVAYPLASVGPDTAGGAEQVLWALDRALVRAGHRSLVIAQEGSRVAGELIATPMQPGPLTERAIRSGHAHLRALLPHVLGREPIDLIHMHGLDFHAYMPPAGSTALVTLHLPPAYYPPGSLSPSRPRTWFNAVSRDQHRRLQPMSSLVEPIENGIPVEALQARHAKRGYALCLGRVCPEKGQHLALEAAKQVDVPLLVAGEVFGYEAHESYFRKEILPRLDAQRRFIGPVGFARKRRLLTAARCLLITSLVDETSSLVAREALACGTPVIAFGRGALPETIAHGRTGYLVDSVGEMARAIRAADGISPERCRAEARDRFPEERMTARYLSLYRELADQRRAGAA</sequence>
<dbReference type="AlphaFoldDB" id="A0A5B2VN80"/>
<evidence type="ECO:0000259" key="1">
    <source>
        <dbReference type="Pfam" id="PF00534"/>
    </source>
</evidence>
<dbReference type="InterPro" id="IPR001296">
    <property type="entry name" value="Glyco_trans_1"/>
</dbReference>
<keyword evidence="4" id="KW-1185">Reference proteome</keyword>
<dbReference type="Proteomes" id="UP000323142">
    <property type="component" value="Unassembled WGS sequence"/>
</dbReference>
<dbReference type="PANTHER" id="PTHR12526">
    <property type="entry name" value="GLYCOSYLTRANSFERASE"/>
    <property type="match status" value="1"/>
</dbReference>
<dbReference type="GO" id="GO:0016757">
    <property type="term" value="F:glycosyltransferase activity"/>
    <property type="evidence" value="ECO:0007669"/>
    <property type="project" value="InterPro"/>
</dbReference>
<dbReference type="CDD" id="cd03802">
    <property type="entry name" value="GT4_AviGT4-like"/>
    <property type="match status" value="1"/>
</dbReference>
<dbReference type="PANTHER" id="PTHR12526:SF595">
    <property type="entry name" value="BLL5217 PROTEIN"/>
    <property type="match status" value="1"/>
</dbReference>
<keyword evidence="3" id="KW-0808">Transferase</keyword>
<reference evidence="3 4" key="2">
    <citation type="submission" date="2019-09" db="EMBL/GenBank/DDBJ databases">
        <authorList>
            <person name="Jin C."/>
        </authorList>
    </citation>
    <scope>NUCLEOTIDE SEQUENCE [LARGE SCALE GENOMIC DNA]</scope>
    <source>
        <strain evidence="3 4">BN140002</strain>
    </source>
</reference>
<protein>
    <submittedName>
        <fullName evidence="3">Glycosyltransferase family 4 protein</fullName>
    </submittedName>
</protein>
<feature type="domain" description="Glycosyltransferase subfamily 4-like N-terminal" evidence="2">
    <location>
        <begin position="21"/>
        <end position="135"/>
    </location>
</feature>
<proteinExistence type="predicted"/>
<evidence type="ECO:0000259" key="2">
    <source>
        <dbReference type="Pfam" id="PF13439"/>
    </source>
</evidence>
<evidence type="ECO:0000313" key="3">
    <source>
        <dbReference type="EMBL" id="KAA2241103.1"/>
    </source>
</evidence>
<dbReference type="EMBL" id="VUOA01000009">
    <property type="protein sequence ID" value="KAA2241103.1"/>
    <property type="molecule type" value="Genomic_DNA"/>
</dbReference>
<feature type="domain" description="Glycosyl transferase family 1" evidence="1">
    <location>
        <begin position="172"/>
        <end position="308"/>
    </location>
</feature>
<reference evidence="3 4" key="1">
    <citation type="submission" date="2019-09" db="EMBL/GenBank/DDBJ databases">
        <title>Salinarimonas rosea gen. nov., sp. nov., a new member of the a-2 subgroup of the Proteobacteria.</title>
        <authorList>
            <person name="Liu J."/>
        </authorList>
    </citation>
    <scope>NUCLEOTIDE SEQUENCE [LARGE SCALE GENOMIC DNA]</scope>
    <source>
        <strain evidence="3 4">BN140002</strain>
    </source>
</reference>
<dbReference type="Gene3D" id="3.40.50.2000">
    <property type="entry name" value="Glycogen Phosphorylase B"/>
    <property type="match status" value="2"/>
</dbReference>
<dbReference type="InterPro" id="IPR028098">
    <property type="entry name" value="Glyco_trans_4-like_N"/>
</dbReference>
<accession>A0A5B2VN80</accession>
<dbReference type="OrthoDB" id="9801573at2"/>